<dbReference type="OrthoDB" id="4362974at2759"/>
<dbReference type="AlphaFoldDB" id="B6GXC5"/>
<dbReference type="PANTHER" id="PTHR11439">
    <property type="entry name" value="GAG-POL-RELATED RETROTRANSPOSON"/>
    <property type="match status" value="1"/>
</dbReference>
<gene>
    <name evidence="1" type="ORF">Pc12g07720</name>
    <name evidence="1" type="ORF">PCH_Pc12g07720</name>
</gene>
<sequence>MTQQCNPAESRRSDCTSQLAIRRDQYFHLSKEGCDFGDEQNGSEAYILFYAGSPISWASRKEEIVARSSTSAEYVALDGAVREAMWLHKVMVQMGIRKEGDLPITIFMDSDNAFTIMKKDNYAKATKWLDARYHFVRHAVRSGIVSLMLLPSEDSIADALTKPLGRERFEKMRGFMMHNEEKKH</sequence>
<dbReference type="VEuPathDB" id="FungiDB:PCH_Pc12g07720"/>
<dbReference type="STRING" id="500485.B6GXC5"/>
<dbReference type="PANTHER" id="PTHR11439:SF467">
    <property type="entry name" value="INTEGRASE CATALYTIC DOMAIN-CONTAINING PROTEIN"/>
    <property type="match status" value="1"/>
</dbReference>
<accession>B6GXC5</accession>
<dbReference type="HOGENOM" id="CLU_001650_6_2_1"/>
<dbReference type="Proteomes" id="UP000000724">
    <property type="component" value="Contig Pc00c12"/>
</dbReference>
<organism evidence="1 2">
    <name type="scientific">Penicillium rubens (strain ATCC 28089 / DSM 1075 / NRRL 1951 / Wisconsin 54-1255)</name>
    <name type="common">Penicillium chrysogenum</name>
    <dbReference type="NCBI Taxonomy" id="500485"/>
    <lineage>
        <taxon>Eukaryota</taxon>
        <taxon>Fungi</taxon>
        <taxon>Dikarya</taxon>
        <taxon>Ascomycota</taxon>
        <taxon>Pezizomycotina</taxon>
        <taxon>Eurotiomycetes</taxon>
        <taxon>Eurotiomycetidae</taxon>
        <taxon>Eurotiales</taxon>
        <taxon>Aspergillaceae</taxon>
        <taxon>Penicillium</taxon>
        <taxon>Penicillium chrysogenum species complex</taxon>
    </lineage>
</organism>
<name>B6GXC5_PENRW</name>
<dbReference type="CDD" id="cd09272">
    <property type="entry name" value="RNase_HI_RT_Ty1"/>
    <property type="match status" value="1"/>
</dbReference>
<dbReference type="eggNOG" id="KOG0017">
    <property type="taxonomic scope" value="Eukaryota"/>
</dbReference>
<proteinExistence type="predicted"/>
<dbReference type="BioCyc" id="PCHR:PC12G07720-MONOMER"/>
<dbReference type="OMA" id="TAMSWIS"/>
<dbReference type="EMBL" id="AM920427">
    <property type="protein sequence ID" value="CAP80399.1"/>
    <property type="molecule type" value="Genomic_DNA"/>
</dbReference>
<reference evidence="1 2" key="1">
    <citation type="journal article" date="2008" name="Nat. Biotechnol.">
        <title>Genome sequencing and analysis of the filamentous fungus Penicillium chrysogenum.</title>
        <authorList>
            <person name="van den Berg M.A."/>
            <person name="Albang R."/>
            <person name="Albermann K."/>
            <person name="Badger J.H."/>
            <person name="Daran J.-M."/>
            <person name="Driessen A.J.M."/>
            <person name="Garcia-Estrada C."/>
            <person name="Fedorova N.D."/>
            <person name="Harris D.M."/>
            <person name="Heijne W.H.M."/>
            <person name="Joardar V.S."/>
            <person name="Kiel J.A.K.W."/>
            <person name="Kovalchuk A."/>
            <person name="Martin J.F."/>
            <person name="Nierman W.C."/>
            <person name="Nijland J.G."/>
            <person name="Pronk J.T."/>
            <person name="Roubos J.A."/>
            <person name="van der Klei I.J."/>
            <person name="van Peij N.N.M.E."/>
            <person name="Veenhuis M."/>
            <person name="von Doehren H."/>
            <person name="Wagner C."/>
            <person name="Wortman J.R."/>
            <person name="Bovenberg R.A.L."/>
        </authorList>
    </citation>
    <scope>NUCLEOTIDE SEQUENCE [LARGE SCALE GENOMIC DNA]</scope>
    <source>
        <strain evidence="2">ATCC 28089 / DSM 1075 / NRRL 1951 / Wisconsin 54-1255</strain>
    </source>
</reference>
<protein>
    <submittedName>
        <fullName evidence="1">Pc12g07720 protein</fullName>
    </submittedName>
</protein>
<evidence type="ECO:0000313" key="1">
    <source>
        <dbReference type="EMBL" id="CAP80399.1"/>
    </source>
</evidence>
<evidence type="ECO:0000313" key="2">
    <source>
        <dbReference type="Proteomes" id="UP000000724"/>
    </source>
</evidence>
<keyword evidence="2" id="KW-1185">Reference proteome</keyword>